<gene>
    <name evidence="1" type="ORF">Lfee_2172</name>
    <name evidence="2" type="ORF">NCTC12022_02136</name>
</gene>
<dbReference type="EMBL" id="LNYB01000081">
    <property type="protein sequence ID" value="KTC96374.1"/>
    <property type="molecule type" value="Genomic_DNA"/>
</dbReference>
<reference evidence="1 3" key="1">
    <citation type="submission" date="2015-11" db="EMBL/GenBank/DDBJ databases">
        <title>Genomic analysis of 38 Legionella species identifies large and diverse effector repertoires.</title>
        <authorList>
            <person name="Burstein D."/>
            <person name="Amaro F."/>
            <person name="Zusman T."/>
            <person name="Lifshitz Z."/>
            <person name="Cohen O."/>
            <person name="Gilbert J.A."/>
            <person name="Pupko T."/>
            <person name="Shuman H.A."/>
            <person name="Segal G."/>
        </authorList>
    </citation>
    <scope>NUCLEOTIDE SEQUENCE [LARGE SCALE GENOMIC DNA]</scope>
    <source>
        <strain evidence="1 3">WO-44C</strain>
    </source>
</reference>
<proteinExistence type="predicted"/>
<sequence>MPKFFRNPTRIGIPSLYTLPHRTFSTRIGEFSLATTPKQTGKIVKILFSGNSNPLSTLSKNLIEPHKNSLFIGTTPTTTSLTSTFGKSVYPGHNFSFITDENGAIACSMSKRPDTNRVVSKQKRIPDPRFKDLPPDLRVFLPQFTSVEEDLKKWFERAKSLPHYPLFFHIIPLVPGLSINAKTYRENVEYLLAEKANYTLHSTLHPLYDRYIPASNCNSATEQAIFGPHTRSVQDMFCQEAVMEMVSKLVEDKEKYLQTSDSLGLTQGIEKSEITEENYRALFTA</sequence>
<organism evidence="1 3">
    <name type="scientific">Legionella feeleii</name>
    <dbReference type="NCBI Taxonomy" id="453"/>
    <lineage>
        <taxon>Bacteria</taxon>
        <taxon>Pseudomonadati</taxon>
        <taxon>Pseudomonadota</taxon>
        <taxon>Gammaproteobacteria</taxon>
        <taxon>Legionellales</taxon>
        <taxon>Legionellaceae</taxon>
        <taxon>Legionella</taxon>
    </lineage>
</organism>
<keyword evidence="3" id="KW-1185">Reference proteome</keyword>
<dbReference type="Proteomes" id="UP000251942">
    <property type="component" value="Unassembled WGS sequence"/>
</dbReference>
<reference evidence="2 4" key="2">
    <citation type="submission" date="2018-06" db="EMBL/GenBank/DDBJ databases">
        <authorList>
            <consortium name="Pathogen Informatics"/>
            <person name="Doyle S."/>
        </authorList>
    </citation>
    <scope>NUCLEOTIDE SEQUENCE [LARGE SCALE GENOMIC DNA]</scope>
    <source>
        <strain evidence="2 4">NCTC12022</strain>
    </source>
</reference>
<protein>
    <submittedName>
        <fullName evidence="1">Uncharacterized protein</fullName>
    </submittedName>
</protein>
<name>A0A0W0TL93_9GAMM</name>
<evidence type="ECO:0000313" key="2">
    <source>
        <dbReference type="EMBL" id="SPX61396.1"/>
    </source>
</evidence>
<dbReference type="Proteomes" id="UP000054698">
    <property type="component" value="Unassembled WGS sequence"/>
</dbReference>
<dbReference type="AlphaFoldDB" id="A0A0W0TL93"/>
<dbReference type="RefSeq" id="WP_058446707.1">
    <property type="nucleotide sequence ID" value="NZ_CAAAHT010000001.1"/>
</dbReference>
<dbReference type="EMBL" id="UASS01000020">
    <property type="protein sequence ID" value="SPX61396.1"/>
    <property type="molecule type" value="Genomic_DNA"/>
</dbReference>
<evidence type="ECO:0000313" key="1">
    <source>
        <dbReference type="EMBL" id="KTC96374.1"/>
    </source>
</evidence>
<evidence type="ECO:0000313" key="3">
    <source>
        <dbReference type="Proteomes" id="UP000054698"/>
    </source>
</evidence>
<evidence type="ECO:0000313" key="4">
    <source>
        <dbReference type="Proteomes" id="UP000251942"/>
    </source>
</evidence>
<dbReference type="OrthoDB" id="5644843at2"/>
<accession>A0A0W0TL93</accession>
<dbReference type="PATRIC" id="fig|453.4.peg.2379"/>